<dbReference type="EMBL" id="LXQA010149078">
    <property type="protein sequence ID" value="MCI25741.1"/>
    <property type="molecule type" value="Genomic_DNA"/>
</dbReference>
<accession>A0A392QMX4</accession>
<feature type="region of interest" description="Disordered" evidence="1">
    <location>
        <begin position="1"/>
        <end position="106"/>
    </location>
</feature>
<dbReference type="Proteomes" id="UP000265520">
    <property type="component" value="Unassembled WGS sequence"/>
</dbReference>
<comment type="caution">
    <text evidence="2">The sequence shown here is derived from an EMBL/GenBank/DDBJ whole genome shotgun (WGS) entry which is preliminary data.</text>
</comment>
<keyword evidence="3" id="KW-1185">Reference proteome</keyword>
<feature type="compositionally biased region" description="Basic and acidic residues" evidence="1">
    <location>
        <begin position="33"/>
        <end position="45"/>
    </location>
</feature>
<proteinExistence type="predicted"/>
<feature type="compositionally biased region" description="Basic residues" evidence="1">
    <location>
        <begin position="67"/>
        <end position="80"/>
    </location>
</feature>
<protein>
    <submittedName>
        <fullName evidence="2">RNA-binding (RRM/RBD/RNP motif) family protein</fullName>
    </submittedName>
</protein>
<organism evidence="2 3">
    <name type="scientific">Trifolium medium</name>
    <dbReference type="NCBI Taxonomy" id="97028"/>
    <lineage>
        <taxon>Eukaryota</taxon>
        <taxon>Viridiplantae</taxon>
        <taxon>Streptophyta</taxon>
        <taxon>Embryophyta</taxon>
        <taxon>Tracheophyta</taxon>
        <taxon>Spermatophyta</taxon>
        <taxon>Magnoliopsida</taxon>
        <taxon>eudicotyledons</taxon>
        <taxon>Gunneridae</taxon>
        <taxon>Pentapetalae</taxon>
        <taxon>rosids</taxon>
        <taxon>fabids</taxon>
        <taxon>Fabales</taxon>
        <taxon>Fabaceae</taxon>
        <taxon>Papilionoideae</taxon>
        <taxon>50 kb inversion clade</taxon>
        <taxon>NPAAA clade</taxon>
        <taxon>Hologalegina</taxon>
        <taxon>IRL clade</taxon>
        <taxon>Trifolieae</taxon>
        <taxon>Trifolium</taxon>
    </lineage>
</organism>
<reference evidence="2 3" key="1">
    <citation type="journal article" date="2018" name="Front. Plant Sci.">
        <title>Red Clover (Trifolium pratense) and Zigzag Clover (T. medium) - A Picture of Genomic Similarities and Differences.</title>
        <authorList>
            <person name="Dluhosova J."/>
            <person name="Istvanek J."/>
            <person name="Nedelnik J."/>
            <person name="Repkova J."/>
        </authorList>
    </citation>
    <scope>NUCLEOTIDE SEQUENCE [LARGE SCALE GENOMIC DNA]</scope>
    <source>
        <strain evidence="3">cv. 10/8</strain>
        <tissue evidence="2">Leaf</tissue>
    </source>
</reference>
<name>A0A392QMX4_9FABA</name>
<evidence type="ECO:0000313" key="2">
    <source>
        <dbReference type="EMBL" id="MCI25741.1"/>
    </source>
</evidence>
<feature type="non-terminal residue" evidence="2">
    <location>
        <position position="1"/>
    </location>
</feature>
<evidence type="ECO:0000313" key="3">
    <source>
        <dbReference type="Proteomes" id="UP000265520"/>
    </source>
</evidence>
<dbReference type="AlphaFoldDB" id="A0A392QMX4"/>
<sequence>PKSKLLSKVQADDDGFQNLNSNSERVRSRSRRNKDWKGLVGRDTEAPPPLSFVVDSMHLDEKSQSKVNRHPIAKKKKVNRSPRPPSPTPPVLTKRGYAVEQQKTKV</sequence>
<evidence type="ECO:0000256" key="1">
    <source>
        <dbReference type="SAM" id="MobiDB-lite"/>
    </source>
</evidence>